<dbReference type="PRINTS" id="PR00080">
    <property type="entry name" value="SDRFAMILY"/>
</dbReference>
<comment type="similarity">
    <text evidence="1">Belongs to the short-chain dehydrogenases/reductases (SDR) family.</text>
</comment>
<dbReference type="PRINTS" id="PR00081">
    <property type="entry name" value="GDHRDH"/>
</dbReference>
<dbReference type="InterPro" id="IPR036291">
    <property type="entry name" value="NAD(P)-bd_dom_sf"/>
</dbReference>
<comment type="caution">
    <text evidence="3">The sequence shown here is derived from an EMBL/GenBank/DDBJ whole genome shotgun (WGS) entry which is preliminary data.</text>
</comment>
<evidence type="ECO:0000313" key="4">
    <source>
        <dbReference type="Proteomes" id="UP000177039"/>
    </source>
</evidence>
<dbReference type="GO" id="GO:0016491">
    <property type="term" value="F:oxidoreductase activity"/>
    <property type="evidence" value="ECO:0007669"/>
    <property type="project" value="UniProtKB-KW"/>
</dbReference>
<gene>
    <name evidence="3" type="ORF">A3B54_03550</name>
</gene>
<keyword evidence="2" id="KW-0560">Oxidoreductase</keyword>
<organism evidence="3 4">
    <name type="scientific">Candidatus Curtissbacteria bacterium RIFCSPLOWO2_01_FULL_42_50</name>
    <dbReference type="NCBI Taxonomy" id="1797730"/>
    <lineage>
        <taxon>Bacteria</taxon>
        <taxon>Candidatus Curtissiibacteriota</taxon>
    </lineage>
</organism>
<evidence type="ECO:0000256" key="1">
    <source>
        <dbReference type="ARBA" id="ARBA00006484"/>
    </source>
</evidence>
<dbReference type="Pfam" id="PF13561">
    <property type="entry name" value="adh_short_C2"/>
    <property type="match status" value="1"/>
</dbReference>
<proteinExistence type="inferred from homology"/>
<accession>A0A1F5H8D9</accession>
<dbReference type="EMBL" id="MFBT01000002">
    <property type="protein sequence ID" value="OGE00305.1"/>
    <property type="molecule type" value="Genomic_DNA"/>
</dbReference>
<dbReference type="Proteomes" id="UP000177039">
    <property type="component" value="Unassembled WGS sequence"/>
</dbReference>
<reference evidence="3 4" key="1">
    <citation type="journal article" date="2016" name="Nat. Commun.">
        <title>Thousands of microbial genomes shed light on interconnected biogeochemical processes in an aquifer system.</title>
        <authorList>
            <person name="Anantharaman K."/>
            <person name="Brown C.T."/>
            <person name="Hug L.A."/>
            <person name="Sharon I."/>
            <person name="Castelle C.J."/>
            <person name="Probst A.J."/>
            <person name="Thomas B.C."/>
            <person name="Singh A."/>
            <person name="Wilkins M.J."/>
            <person name="Karaoz U."/>
            <person name="Brodie E.L."/>
            <person name="Williams K.H."/>
            <person name="Hubbard S.S."/>
            <person name="Banfield J.F."/>
        </authorList>
    </citation>
    <scope>NUCLEOTIDE SEQUENCE [LARGE SCALE GENOMIC DNA]</scope>
</reference>
<evidence type="ECO:0000256" key="2">
    <source>
        <dbReference type="ARBA" id="ARBA00023002"/>
    </source>
</evidence>
<name>A0A1F5H8D9_9BACT</name>
<dbReference type="SUPFAM" id="SSF51735">
    <property type="entry name" value="NAD(P)-binding Rossmann-fold domains"/>
    <property type="match status" value="1"/>
</dbReference>
<evidence type="ECO:0000313" key="3">
    <source>
        <dbReference type="EMBL" id="OGE00305.1"/>
    </source>
</evidence>
<dbReference type="AlphaFoldDB" id="A0A1F5H8D9"/>
<dbReference type="PANTHER" id="PTHR43639">
    <property type="entry name" value="OXIDOREDUCTASE, SHORT-CHAIN DEHYDROGENASE/REDUCTASE FAMILY (AFU_ORTHOLOGUE AFUA_5G02870)"/>
    <property type="match status" value="1"/>
</dbReference>
<dbReference type="FunFam" id="3.40.50.720:FF:000084">
    <property type="entry name" value="Short-chain dehydrogenase reductase"/>
    <property type="match status" value="1"/>
</dbReference>
<dbReference type="Gene3D" id="3.40.50.720">
    <property type="entry name" value="NAD(P)-binding Rossmann-like Domain"/>
    <property type="match status" value="1"/>
</dbReference>
<dbReference type="InterPro" id="IPR002347">
    <property type="entry name" value="SDR_fam"/>
</dbReference>
<dbReference type="PANTHER" id="PTHR43639:SF1">
    <property type="entry name" value="SHORT-CHAIN DEHYDROGENASE_REDUCTASE FAMILY PROTEIN"/>
    <property type="match status" value="1"/>
</dbReference>
<dbReference type="CDD" id="cd05233">
    <property type="entry name" value="SDR_c"/>
    <property type="match status" value="1"/>
</dbReference>
<sequence length="242" mass="26789">MEKVAVVTGSAKGLGRAIAIALSKQGYTLVICYNKSRQEAIKVLDEVKLKSGRSIAVPADLKDEAQVGRMFKEIFKSFRRIDLLVNNVGNFLYKKFSETTAEEFRNIIESNLYSSFYCCRAVLPVMRKQKSGQIINIGAVGAERVNLLEKSTPYFFAKTGVYLLTKIMAFEEARYAIRINMVSPGSLSTDIFKDSDFPTGRSATYEDVVKVLLFLISPDAYYINGGNIEVAGGFIPGLGKSK</sequence>
<protein>
    <submittedName>
        <fullName evidence="3">Uncharacterized protein</fullName>
    </submittedName>
</protein>